<evidence type="ECO:0000256" key="1">
    <source>
        <dbReference type="SAM" id="MobiDB-lite"/>
    </source>
</evidence>
<feature type="non-terminal residue" evidence="2">
    <location>
        <position position="1"/>
    </location>
</feature>
<organism evidence="2">
    <name type="scientific">marine sediment metagenome</name>
    <dbReference type="NCBI Taxonomy" id="412755"/>
    <lineage>
        <taxon>unclassified sequences</taxon>
        <taxon>metagenomes</taxon>
        <taxon>ecological metagenomes</taxon>
    </lineage>
</organism>
<name>X0SQZ2_9ZZZZ</name>
<proteinExistence type="predicted"/>
<comment type="caution">
    <text evidence="2">The sequence shown here is derived from an EMBL/GenBank/DDBJ whole genome shotgun (WGS) entry which is preliminary data.</text>
</comment>
<sequence length="54" mass="6086">NEVKKPAKVEEIFDEDKEPGKSEVISNEVKKPAKVEEIFDEDKEPGKSEGLLND</sequence>
<dbReference type="AlphaFoldDB" id="X0SQZ2"/>
<dbReference type="EMBL" id="BARS01000860">
    <property type="protein sequence ID" value="GAF83508.1"/>
    <property type="molecule type" value="Genomic_DNA"/>
</dbReference>
<feature type="region of interest" description="Disordered" evidence="1">
    <location>
        <begin position="35"/>
        <end position="54"/>
    </location>
</feature>
<reference evidence="2" key="1">
    <citation type="journal article" date="2014" name="Front. Microbiol.">
        <title>High frequency of phylogenetically diverse reductive dehalogenase-homologous genes in deep subseafloor sedimentary metagenomes.</title>
        <authorList>
            <person name="Kawai M."/>
            <person name="Futagami T."/>
            <person name="Toyoda A."/>
            <person name="Takaki Y."/>
            <person name="Nishi S."/>
            <person name="Hori S."/>
            <person name="Arai W."/>
            <person name="Tsubouchi T."/>
            <person name="Morono Y."/>
            <person name="Uchiyama I."/>
            <person name="Ito T."/>
            <person name="Fujiyama A."/>
            <person name="Inagaki F."/>
            <person name="Takami H."/>
        </authorList>
    </citation>
    <scope>NUCLEOTIDE SEQUENCE</scope>
    <source>
        <strain evidence="2">Expedition CK06-06</strain>
    </source>
</reference>
<feature type="compositionally biased region" description="Basic and acidic residues" evidence="1">
    <location>
        <begin position="1"/>
        <end position="11"/>
    </location>
</feature>
<gene>
    <name evidence="2" type="ORF">S01H1_01883</name>
</gene>
<feature type="region of interest" description="Disordered" evidence="1">
    <location>
        <begin position="1"/>
        <end position="29"/>
    </location>
</feature>
<protein>
    <submittedName>
        <fullName evidence="2">Uncharacterized protein</fullName>
    </submittedName>
</protein>
<evidence type="ECO:0000313" key="2">
    <source>
        <dbReference type="EMBL" id="GAF83508.1"/>
    </source>
</evidence>
<accession>X0SQZ2</accession>